<dbReference type="VEuPathDB" id="FungiDB:RhiirA1_141854"/>
<dbReference type="EMBL" id="LLXH01000318">
    <property type="protein sequence ID" value="PKC68685.1"/>
    <property type="molecule type" value="Genomic_DNA"/>
</dbReference>
<evidence type="ECO:0000313" key="1">
    <source>
        <dbReference type="EMBL" id="PKC68685.1"/>
    </source>
</evidence>
<proteinExistence type="predicted"/>
<reference evidence="1 2" key="2">
    <citation type="submission" date="2017-10" db="EMBL/GenBank/DDBJ databases">
        <title>Genome analyses suggest a sexual origin of heterokaryosis in a supposedly ancient asexual fungus.</title>
        <authorList>
            <person name="Corradi N."/>
            <person name="Sedzielewska K."/>
            <person name="Noel J."/>
            <person name="Charron P."/>
            <person name="Farinelli L."/>
            <person name="Marton T."/>
            <person name="Kruger M."/>
            <person name="Pelin A."/>
            <person name="Brachmann A."/>
            <person name="Corradi N."/>
        </authorList>
    </citation>
    <scope>NUCLEOTIDE SEQUENCE [LARGE SCALE GENOMIC DNA]</scope>
    <source>
        <strain evidence="1 2">A1</strain>
    </source>
</reference>
<accession>A0A2I1FA71</accession>
<reference evidence="1 2" key="1">
    <citation type="submission" date="2017-10" db="EMBL/GenBank/DDBJ databases">
        <title>Extensive intraspecific genome diversity in a model arbuscular mycorrhizal fungus.</title>
        <authorList>
            <person name="Chen E.C.H."/>
            <person name="Morin E."/>
            <person name="Baudet D."/>
            <person name="Noel J."/>
            <person name="Ndikumana S."/>
            <person name="Charron P."/>
            <person name="St-Onge C."/>
            <person name="Giorgi J."/>
            <person name="Grigoriev I.V."/>
            <person name="Roux C."/>
            <person name="Martin F.M."/>
            <person name="Corradi N."/>
        </authorList>
    </citation>
    <scope>NUCLEOTIDE SEQUENCE [LARGE SCALE GENOMIC DNA]</scope>
    <source>
        <strain evidence="1 2">A1</strain>
    </source>
</reference>
<sequence length="84" mass="10098">MGLFYKVRWRFYTNARDNTSFSLPVLIIPSLTLIRFHLSQSSFWIKQKRTSVQDMQYWKVNLFQPLTNFSEVLEKFVSSEPVFL</sequence>
<organism evidence="1 2">
    <name type="scientific">Rhizophagus irregularis</name>
    <dbReference type="NCBI Taxonomy" id="588596"/>
    <lineage>
        <taxon>Eukaryota</taxon>
        <taxon>Fungi</taxon>
        <taxon>Fungi incertae sedis</taxon>
        <taxon>Mucoromycota</taxon>
        <taxon>Glomeromycotina</taxon>
        <taxon>Glomeromycetes</taxon>
        <taxon>Glomerales</taxon>
        <taxon>Glomeraceae</taxon>
        <taxon>Rhizophagus</taxon>
    </lineage>
</organism>
<dbReference type="Proteomes" id="UP000232688">
    <property type="component" value="Unassembled WGS sequence"/>
</dbReference>
<gene>
    <name evidence="1" type="ORF">RhiirA1_141854</name>
</gene>
<dbReference type="AlphaFoldDB" id="A0A2I1FA71"/>
<evidence type="ECO:0000313" key="2">
    <source>
        <dbReference type="Proteomes" id="UP000232688"/>
    </source>
</evidence>
<comment type="caution">
    <text evidence="1">The sequence shown here is derived from an EMBL/GenBank/DDBJ whole genome shotgun (WGS) entry which is preliminary data.</text>
</comment>
<name>A0A2I1FA71_9GLOM</name>
<protein>
    <submittedName>
        <fullName evidence="1">Uncharacterized protein</fullName>
    </submittedName>
</protein>